<evidence type="ECO:0000313" key="3">
    <source>
        <dbReference type="EMBL" id="ADY73705.1"/>
    </source>
</evidence>
<dbReference type="SUPFAM" id="SSF52540">
    <property type="entry name" value="P-loop containing nucleoside triphosphate hydrolases"/>
    <property type="match status" value="1"/>
</dbReference>
<dbReference type="CDD" id="cd00882">
    <property type="entry name" value="Ras_like_GTPase"/>
    <property type="match status" value="1"/>
</dbReference>
<dbReference type="Gene3D" id="3.40.50.300">
    <property type="entry name" value="P-loop containing nucleotide triphosphate hydrolases"/>
    <property type="match status" value="1"/>
</dbReference>
<name>F0S024_DESTD</name>
<evidence type="ECO:0000313" key="4">
    <source>
        <dbReference type="Proteomes" id="UP000007102"/>
    </source>
</evidence>
<dbReference type="Pfam" id="PF04670">
    <property type="entry name" value="Gtr1_RagA"/>
    <property type="match status" value="1"/>
</dbReference>
<dbReference type="GO" id="GO:0005525">
    <property type="term" value="F:GTP binding"/>
    <property type="evidence" value="ECO:0007669"/>
    <property type="project" value="UniProtKB-KW"/>
</dbReference>
<organism evidence="3 4">
    <name type="scientific">Desulfurobacterium thermolithotrophum (strain DSM 11699 / BSA)</name>
    <dbReference type="NCBI Taxonomy" id="868864"/>
    <lineage>
        <taxon>Bacteria</taxon>
        <taxon>Pseudomonadati</taxon>
        <taxon>Aquificota</taxon>
        <taxon>Aquificia</taxon>
        <taxon>Desulfurobacteriales</taxon>
        <taxon>Desulfurobacteriaceae</taxon>
        <taxon>Desulfurobacterium</taxon>
    </lineage>
</organism>
<dbReference type="InterPro" id="IPR027417">
    <property type="entry name" value="P-loop_NTPase"/>
</dbReference>
<reference evidence="3 4" key="1">
    <citation type="journal article" date="2011" name="Stand. Genomic Sci.">
        <title>Complete genome sequence of the thermophilic sulfur-reducer Desulfurobacterium thermolithotrophum type strain (BSA(T)) from a deep-sea hydrothermal vent.</title>
        <authorList>
            <person name="Goker M."/>
            <person name="Daligault H."/>
            <person name="Mwirichia R."/>
            <person name="Lapidus A."/>
            <person name="Lucas S."/>
            <person name="Deshpande S."/>
            <person name="Pagani I."/>
            <person name="Tapia R."/>
            <person name="Cheng J.F."/>
            <person name="Goodwin L."/>
            <person name="Pitluck S."/>
            <person name="Liolios K."/>
            <person name="Ivanova N."/>
            <person name="Mavromatis K."/>
            <person name="Mikhailova N."/>
            <person name="Pati A."/>
            <person name="Chen A."/>
            <person name="Palaniappan K."/>
            <person name="Han C."/>
            <person name="Land M."/>
            <person name="Hauser L."/>
            <person name="Pan C."/>
            <person name="Brambilla E.M."/>
            <person name="Rohde M."/>
            <person name="Spring S."/>
            <person name="Sikorski J."/>
            <person name="Wirth R."/>
            <person name="Detter J.C."/>
            <person name="Woyke T."/>
            <person name="Bristow J."/>
            <person name="Eisen J.A."/>
            <person name="Markowitz V."/>
            <person name="Hugenholtz P."/>
            <person name="Kyrpides N.C."/>
            <person name="Klenk H.P."/>
        </authorList>
    </citation>
    <scope>NUCLEOTIDE SEQUENCE [LARGE SCALE GENOMIC DNA]</scope>
    <source>
        <strain evidence="4">DSM 11699 / BSA</strain>
    </source>
</reference>
<gene>
    <name evidence="3" type="ordered locus">Dester_1068</name>
</gene>
<dbReference type="KEGG" id="dte:Dester_1068"/>
<dbReference type="PRINTS" id="PR00449">
    <property type="entry name" value="RASTRNSFRMNG"/>
</dbReference>
<keyword evidence="2" id="KW-0342">GTP-binding</keyword>
<keyword evidence="4" id="KW-1185">Reference proteome</keyword>
<dbReference type="eggNOG" id="COG1100">
    <property type="taxonomic scope" value="Bacteria"/>
</dbReference>
<dbReference type="STRING" id="868864.Dester_1068"/>
<dbReference type="EMBL" id="CP002543">
    <property type="protein sequence ID" value="ADY73705.1"/>
    <property type="molecule type" value="Genomic_DNA"/>
</dbReference>
<evidence type="ECO:0000256" key="1">
    <source>
        <dbReference type="ARBA" id="ARBA00022741"/>
    </source>
</evidence>
<dbReference type="InParanoid" id="F0S024"/>
<dbReference type="OrthoDB" id="9779858at2"/>
<proteinExistence type="predicted"/>
<evidence type="ECO:0000256" key="2">
    <source>
        <dbReference type="ARBA" id="ARBA00023134"/>
    </source>
</evidence>
<dbReference type="HOGENOM" id="CLU_077110_0_0_0"/>
<dbReference type="RefSeq" id="WP_013638657.1">
    <property type="nucleotide sequence ID" value="NC_015185.1"/>
</dbReference>
<accession>F0S024</accession>
<dbReference type="Proteomes" id="UP000007102">
    <property type="component" value="Chromosome"/>
</dbReference>
<reference evidence="4" key="2">
    <citation type="submission" date="2011-02" db="EMBL/GenBank/DDBJ databases">
        <title>The complete genome of Desulfurobacterium thermolithotrophum DSM 11699.</title>
        <authorList>
            <consortium name="US DOE Joint Genome Institute (JGI-PGF)"/>
            <person name="Lucas S."/>
            <person name="Copeland A."/>
            <person name="Lapidus A."/>
            <person name="Bruce D."/>
            <person name="Goodwin L."/>
            <person name="Pitluck S."/>
            <person name="Kyrpides N."/>
            <person name="Mavromatis K."/>
            <person name="Pagani I."/>
            <person name="Ivanova N."/>
            <person name="Mikhailova N."/>
            <person name="Daligault H."/>
            <person name="Detter J.C."/>
            <person name="Tapia R."/>
            <person name="Han C."/>
            <person name="Land M."/>
            <person name="Hauser L."/>
            <person name="Markowitz V."/>
            <person name="Cheng J.-F."/>
            <person name="Hugenholtz P."/>
            <person name="Woyke T."/>
            <person name="Wu D."/>
            <person name="Spring S."/>
            <person name="Brambilla E."/>
            <person name="Klenk H.-P."/>
            <person name="Eisen J.A."/>
        </authorList>
    </citation>
    <scope>NUCLEOTIDE SEQUENCE [LARGE SCALE GENOMIC DNA]</scope>
    <source>
        <strain evidence="4">DSM 11699 / BSA</strain>
    </source>
</reference>
<protein>
    <submittedName>
        <fullName evidence="3">Mutual gliding protein A</fullName>
    </submittedName>
</protein>
<sequence length="193" mass="22337">MPFINFATKEINCKIVYYGPGLSGKTTNIKWIYEHVKPENRGELVTLATETERTLFFDFVPIEISDVKGFKVRFHLYTTPGQIIYQASRKLILKGVDGIVFVADSQEERHDANLDTLDDMIENLEDYGIDIKEIPLVFQYNKRDLPNVLPIEILKKDLNRWKCPDFEAIAIKGIGVLETFKEITKQVLRKLKK</sequence>
<dbReference type="PANTHER" id="PTHR42708:SF1">
    <property type="entry name" value="GLIDING MOTILITY PROTEIN MGLA"/>
    <property type="match status" value="1"/>
</dbReference>
<dbReference type="AlphaFoldDB" id="F0S024"/>
<dbReference type="InterPro" id="IPR006762">
    <property type="entry name" value="Gtr1_RagA"/>
</dbReference>
<dbReference type="InterPro" id="IPR052705">
    <property type="entry name" value="Gliding_Motility_GTPase"/>
</dbReference>
<keyword evidence="1" id="KW-0547">Nucleotide-binding</keyword>
<dbReference type="PANTHER" id="PTHR42708">
    <property type="entry name" value="ATP/GTP-BINDING PROTEIN-RELATED"/>
    <property type="match status" value="1"/>
</dbReference>